<evidence type="ECO:0000256" key="1">
    <source>
        <dbReference type="SAM" id="MobiDB-lite"/>
    </source>
</evidence>
<evidence type="ECO:0000256" key="2">
    <source>
        <dbReference type="SAM" id="Phobius"/>
    </source>
</evidence>
<protein>
    <recommendedName>
        <fullName evidence="5">MotA/TolQ/ExbB proton channel domain-containing protein</fullName>
    </recommendedName>
</protein>
<feature type="compositionally biased region" description="Low complexity" evidence="1">
    <location>
        <begin position="9"/>
        <end position="20"/>
    </location>
</feature>
<evidence type="ECO:0000313" key="4">
    <source>
        <dbReference type="Proteomes" id="UP000331127"/>
    </source>
</evidence>
<accession>A0A5M3X981</accession>
<gene>
    <name evidence="3" type="ORF">Amac_103170</name>
</gene>
<feature type="region of interest" description="Disordered" evidence="1">
    <location>
        <begin position="1"/>
        <end position="20"/>
    </location>
</feature>
<organism evidence="3 4">
    <name type="scientific">Acrocarpospora macrocephala</name>
    <dbReference type="NCBI Taxonomy" id="150177"/>
    <lineage>
        <taxon>Bacteria</taxon>
        <taxon>Bacillati</taxon>
        <taxon>Actinomycetota</taxon>
        <taxon>Actinomycetes</taxon>
        <taxon>Streptosporangiales</taxon>
        <taxon>Streptosporangiaceae</taxon>
        <taxon>Acrocarpospora</taxon>
    </lineage>
</organism>
<name>A0A5M3X981_9ACTN</name>
<reference evidence="3 4" key="1">
    <citation type="submission" date="2019-10" db="EMBL/GenBank/DDBJ databases">
        <title>Whole genome shotgun sequence of Acrocarpospora macrocephala NBRC 16266.</title>
        <authorList>
            <person name="Ichikawa N."/>
            <person name="Kimura A."/>
            <person name="Kitahashi Y."/>
            <person name="Komaki H."/>
            <person name="Oguchi A."/>
        </authorList>
    </citation>
    <scope>NUCLEOTIDE SEQUENCE [LARGE SCALE GENOMIC DNA]</scope>
    <source>
        <strain evidence="3 4">NBRC 16266</strain>
    </source>
</reference>
<feature type="transmembrane region" description="Helical" evidence="2">
    <location>
        <begin position="26"/>
        <end position="49"/>
    </location>
</feature>
<keyword evidence="4" id="KW-1185">Reference proteome</keyword>
<keyword evidence="2" id="KW-0472">Membrane</keyword>
<dbReference type="AlphaFoldDB" id="A0A5M3X981"/>
<comment type="caution">
    <text evidence="3">The sequence shown here is derived from an EMBL/GenBank/DDBJ whole genome shotgun (WGS) entry which is preliminary data.</text>
</comment>
<dbReference type="EMBL" id="BLAE01000112">
    <property type="protein sequence ID" value="GES16719.1"/>
    <property type="molecule type" value="Genomic_DNA"/>
</dbReference>
<feature type="transmembrane region" description="Helical" evidence="2">
    <location>
        <begin position="166"/>
        <end position="188"/>
    </location>
</feature>
<dbReference type="Proteomes" id="UP000331127">
    <property type="component" value="Unassembled WGS sequence"/>
</dbReference>
<sequence>MISTPYDPAPARATPSAPTRRTPRSFLVAGIFAVMLTALTAPLGLLDWLPVIGLLLERGGAVSVIAVLVVAISLWIVLFAVGRLATGRKERTAVARVRVALTSVPPASSADALSKHLLRALSAAARQDSLVARRVGTLEGSGKSGQDGARTALSSRSELDHALGEVFYLPARALVWALPALGFLGTAAEMSRAVGGLGNSVGATTGYANLRNTLVSEVIPPLADAFGVTLFALGAGVLCHLLLTWTDSRDQRILLDVEEATLEILDRVSPVIPATLNGQIDILVSELSRTRSTMMESAGQVAALDLGQLSHLQQLAPLLQSVVQRLDQIHAELSQELVITRLGSYASRS</sequence>
<keyword evidence="2" id="KW-0812">Transmembrane</keyword>
<evidence type="ECO:0008006" key="5">
    <source>
        <dbReference type="Google" id="ProtNLM"/>
    </source>
</evidence>
<keyword evidence="2" id="KW-1133">Transmembrane helix</keyword>
<proteinExistence type="predicted"/>
<dbReference type="RefSeq" id="WP_155361716.1">
    <property type="nucleotide sequence ID" value="NZ_BAAAHL010000070.1"/>
</dbReference>
<evidence type="ECO:0000313" key="3">
    <source>
        <dbReference type="EMBL" id="GES16719.1"/>
    </source>
</evidence>
<feature type="transmembrane region" description="Helical" evidence="2">
    <location>
        <begin position="225"/>
        <end position="245"/>
    </location>
</feature>
<feature type="transmembrane region" description="Helical" evidence="2">
    <location>
        <begin position="61"/>
        <end position="81"/>
    </location>
</feature>
<dbReference type="OrthoDB" id="3517494at2"/>